<keyword evidence="2" id="KW-1185">Reference proteome</keyword>
<protein>
    <submittedName>
        <fullName evidence="1">Uncharacterized protein</fullName>
    </submittedName>
</protein>
<sequence length="540" mass="63227">MTKEDSSLKKRKKMNRSLLAVFAVLIVAVAYSDAYCSYHPFKFRQRCWRYCGDEMKSGPFGKRDVGDIAAMKCNIEFNDSKKIHFLNKLFQLKKVFPFSVCGQINSEKREIANSLNNLYFNSEKFHFKAMSTVDIERQFSNLLPRKVHNFMLNNKKEEKMKNIKDDLTYYAHKGGFRKNKLLNKRLIIRKKNEKISSASTVVVIVKFKSRKGCADADVFICNLEKNNNKLQLIGNEWVVFKKNFVLIHINELPGSISHPFNESPTETISQKPSYFSKYKIQNTSSITYHRIFLTKEEEKLRDSTGDLLYFYSIEFCYTISVNRTIIEILSVKFSWCIGILYCKSFHSLKCKVFLNKILEILFGGAIVTYFFTNFDRQMRLFIDKCSFQDEKVSNYLPHPSDISHEMKFLLFAEKDLTIPTTFPTQTDDIKKNPLANSSKKVVPLCMQLLSHFQNEHKNEMNRIFNPLGPHTSIIIYFSHTKFEIFFVIHKVPTYSNFILTTNKIHTKLKIASPSSKRRQHNILRILAKKRKKNIFSIFSY</sequence>
<dbReference type="AlphaFoldDB" id="A0A9Q0S8Y6"/>
<proteinExistence type="predicted"/>
<organism evidence="1 2">
    <name type="scientific">Pseudolycoriella hygida</name>
    <dbReference type="NCBI Taxonomy" id="35572"/>
    <lineage>
        <taxon>Eukaryota</taxon>
        <taxon>Metazoa</taxon>
        <taxon>Ecdysozoa</taxon>
        <taxon>Arthropoda</taxon>
        <taxon>Hexapoda</taxon>
        <taxon>Insecta</taxon>
        <taxon>Pterygota</taxon>
        <taxon>Neoptera</taxon>
        <taxon>Endopterygota</taxon>
        <taxon>Diptera</taxon>
        <taxon>Nematocera</taxon>
        <taxon>Sciaroidea</taxon>
        <taxon>Sciaridae</taxon>
        <taxon>Pseudolycoriella</taxon>
    </lineage>
</organism>
<gene>
    <name evidence="1" type="ORF">Bhyg_03671</name>
</gene>
<dbReference type="EMBL" id="WJQU01000001">
    <property type="protein sequence ID" value="KAJ6648443.1"/>
    <property type="molecule type" value="Genomic_DNA"/>
</dbReference>
<comment type="caution">
    <text evidence="1">The sequence shown here is derived from an EMBL/GenBank/DDBJ whole genome shotgun (WGS) entry which is preliminary data.</text>
</comment>
<reference evidence="1" key="1">
    <citation type="submission" date="2022-07" db="EMBL/GenBank/DDBJ databases">
        <authorList>
            <person name="Trinca V."/>
            <person name="Uliana J.V.C."/>
            <person name="Torres T.T."/>
            <person name="Ward R.J."/>
            <person name="Monesi N."/>
        </authorList>
    </citation>
    <scope>NUCLEOTIDE SEQUENCE</scope>
    <source>
        <strain evidence="1">HSMRA1968</strain>
        <tissue evidence="1">Whole embryos</tissue>
    </source>
</reference>
<dbReference type="Proteomes" id="UP001151699">
    <property type="component" value="Chromosome A"/>
</dbReference>
<accession>A0A9Q0S8Y6</accession>
<evidence type="ECO:0000313" key="2">
    <source>
        <dbReference type="Proteomes" id="UP001151699"/>
    </source>
</evidence>
<name>A0A9Q0S8Y6_9DIPT</name>
<evidence type="ECO:0000313" key="1">
    <source>
        <dbReference type="EMBL" id="KAJ6648443.1"/>
    </source>
</evidence>